<dbReference type="GO" id="GO:0051082">
    <property type="term" value="F:unfolded protein binding"/>
    <property type="evidence" value="ECO:0007669"/>
    <property type="project" value="InterPro"/>
</dbReference>
<protein>
    <submittedName>
        <fullName evidence="5">Outer membrane protein</fullName>
    </submittedName>
</protein>
<sequence length="165" mass="18100">MKKASLVLAGLCAGLAFSSGVCAQTFKVGVVNVDRLLAESGQAKAARAKLESAFKTRDADLAKKAASIRSKNEQYEKDYPTLTDAQRATREKVLKQEVNQFESERAKFEQDYANEQNAMMQSLLSKADGLIKGIAQKEGYDLVVTEAVFVKAEFDLTQKLIDGLK</sequence>
<dbReference type="Proteomes" id="UP000614287">
    <property type="component" value="Unassembled WGS sequence"/>
</dbReference>
<accession>A0A8J3CJE9</accession>
<comment type="caution">
    <text evidence="5">The sequence shown here is derived from an EMBL/GenBank/DDBJ whole genome shotgun (WGS) entry which is preliminary data.</text>
</comment>
<dbReference type="GO" id="GO:0050821">
    <property type="term" value="P:protein stabilization"/>
    <property type="evidence" value="ECO:0007669"/>
    <property type="project" value="TreeGrafter"/>
</dbReference>
<dbReference type="GO" id="GO:0005829">
    <property type="term" value="C:cytosol"/>
    <property type="evidence" value="ECO:0007669"/>
    <property type="project" value="TreeGrafter"/>
</dbReference>
<reference evidence="5" key="1">
    <citation type="journal article" date="2014" name="Int. J. Syst. Evol. Microbiol.">
        <title>Complete genome sequence of Corynebacterium casei LMG S-19264T (=DSM 44701T), isolated from a smear-ripened cheese.</title>
        <authorList>
            <consortium name="US DOE Joint Genome Institute (JGI-PGF)"/>
            <person name="Walter F."/>
            <person name="Albersmeier A."/>
            <person name="Kalinowski J."/>
            <person name="Ruckert C."/>
        </authorList>
    </citation>
    <scope>NUCLEOTIDE SEQUENCE</scope>
    <source>
        <strain evidence="5">KCTC 32501</strain>
    </source>
</reference>
<dbReference type="AlphaFoldDB" id="A0A8J3CJE9"/>
<evidence type="ECO:0000313" key="5">
    <source>
        <dbReference type="EMBL" id="GHA64202.1"/>
    </source>
</evidence>
<dbReference type="EMBL" id="BMZG01000001">
    <property type="protein sequence ID" value="GHA64202.1"/>
    <property type="molecule type" value="Genomic_DNA"/>
</dbReference>
<gene>
    <name evidence="5" type="ORF">GCM10009007_00660</name>
</gene>
<dbReference type="PANTHER" id="PTHR35089:SF1">
    <property type="entry name" value="CHAPERONE PROTEIN SKP"/>
    <property type="match status" value="1"/>
</dbReference>
<feature type="signal peptide" evidence="4">
    <location>
        <begin position="1"/>
        <end position="23"/>
    </location>
</feature>
<evidence type="ECO:0000256" key="4">
    <source>
        <dbReference type="SAM" id="SignalP"/>
    </source>
</evidence>
<keyword evidence="3" id="KW-0175">Coiled coil</keyword>
<keyword evidence="6" id="KW-1185">Reference proteome</keyword>
<dbReference type="SMART" id="SM00935">
    <property type="entry name" value="OmpH"/>
    <property type="match status" value="1"/>
</dbReference>
<dbReference type="InterPro" id="IPR005632">
    <property type="entry name" value="Chaperone_Skp"/>
</dbReference>
<evidence type="ECO:0000256" key="2">
    <source>
        <dbReference type="ARBA" id="ARBA00022729"/>
    </source>
</evidence>
<evidence type="ECO:0000256" key="1">
    <source>
        <dbReference type="ARBA" id="ARBA00009091"/>
    </source>
</evidence>
<keyword evidence="2 4" id="KW-0732">Signal</keyword>
<evidence type="ECO:0000256" key="3">
    <source>
        <dbReference type="SAM" id="Coils"/>
    </source>
</evidence>
<feature type="chain" id="PRO_5035218909" evidence="4">
    <location>
        <begin position="24"/>
        <end position="165"/>
    </location>
</feature>
<dbReference type="PANTHER" id="PTHR35089">
    <property type="entry name" value="CHAPERONE PROTEIN SKP"/>
    <property type="match status" value="1"/>
</dbReference>
<dbReference type="Gene3D" id="3.30.910.20">
    <property type="entry name" value="Skp domain"/>
    <property type="match status" value="1"/>
</dbReference>
<proteinExistence type="inferred from homology"/>
<evidence type="ECO:0000313" key="6">
    <source>
        <dbReference type="Proteomes" id="UP000614287"/>
    </source>
</evidence>
<dbReference type="SUPFAM" id="SSF111384">
    <property type="entry name" value="OmpH-like"/>
    <property type="match status" value="1"/>
</dbReference>
<dbReference type="Pfam" id="PF03938">
    <property type="entry name" value="OmpH"/>
    <property type="match status" value="1"/>
</dbReference>
<feature type="coiled-coil region" evidence="3">
    <location>
        <begin position="91"/>
        <end position="118"/>
    </location>
</feature>
<reference evidence="5" key="2">
    <citation type="submission" date="2020-09" db="EMBL/GenBank/DDBJ databases">
        <authorList>
            <person name="Sun Q."/>
            <person name="Kim S."/>
        </authorList>
    </citation>
    <scope>NUCLEOTIDE SEQUENCE</scope>
    <source>
        <strain evidence="5">KCTC 32501</strain>
    </source>
</reference>
<organism evidence="5 6">
    <name type="scientific">Formosimonas limnophila</name>
    <dbReference type="NCBI Taxonomy" id="1384487"/>
    <lineage>
        <taxon>Bacteria</taxon>
        <taxon>Pseudomonadati</taxon>
        <taxon>Pseudomonadota</taxon>
        <taxon>Betaproteobacteria</taxon>
        <taxon>Burkholderiales</taxon>
        <taxon>Burkholderiaceae</taxon>
        <taxon>Formosimonas</taxon>
    </lineage>
</organism>
<name>A0A8J3CJE9_9BURK</name>
<comment type="similarity">
    <text evidence="1">Belongs to the Skp family.</text>
</comment>
<dbReference type="InterPro" id="IPR024930">
    <property type="entry name" value="Skp_dom_sf"/>
</dbReference>
<dbReference type="RefSeq" id="WP_189490186.1">
    <property type="nucleotide sequence ID" value="NZ_BMZG01000001.1"/>
</dbReference>